<dbReference type="InterPro" id="IPR027806">
    <property type="entry name" value="HARBI1_dom"/>
</dbReference>
<organism evidence="5">
    <name type="scientific">Rhipicephalus pulchellus</name>
    <name type="common">Yellow backed tick</name>
    <name type="synonym">Dermacentor pulchellus</name>
    <dbReference type="NCBI Taxonomy" id="72859"/>
    <lineage>
        <taxon>Eukaryota</taxon>
        <taxon>Metazoa</taxon>
        <taxon>Ecdysozoa</taxon>
        <taxon>Arthropoda</taxon>
        <taxon>Chelicerata</taxon>
        <taxon>Arachnida</taxon>
        <taxon>Acari</taxon>
        <taxon>Parasitiformes</taxon>
        <taxon>Ixodida</taxon>
        <taxon>Ixodoidea</taxon>
        <taxon>Ixodidae</taxon>
        <taxon>Rhipicephalinae</taxon>
        <taxon>Rhipicephalus</taxon>
        <taxon>Rhipicephalus</taxon>
    </lineage>
</organism>
<name>L7M0T8_RHIPC</name>
<dbReference type="GO" id="GO:0046872">
    <property type="term" value="F:metal ion binding"/>
    <property type="evidence" value="ECO:0007669"/>
    <property type="project" value="UniProtKB-KW"/>
</dbReference>
<dbReference type="PANTHER" id="PTHR23080:SF63">
    <property type="entry name" value="TICK TRANSPOSON"/>
    <property type="match status" value="1"/>
</dbReference>
<protein>
    <submittedName>
        <fullName evidence="5">Putative tick transposon</fullName>
    </submittedName>
</protein>
<dbReference type="AlphaFoldDB" id="L7M0T8"/>
<evidence type="ECO:0000256" key="1">
    <source>
        <dbReference type="ARBA" id="ARBA00001968"/>
    </source>
</evidence>
<evidence type="ECO:0000256" key="2">
    <source>
        <dbReference type="ARBA" id="ARBA00022723"/>
    </source>
</evidence>
<dbReference type="Pfam" id="PF13359">
    <property type="entry name" value="DDE_Tnp_4"/>
    <property type="match status" value="1"/>
</dbReference>
<evidence type="ECO:0000313" key="5">
    <source>
        <dbReference type="EMBL" id="JAA57946.1"/>
    </source>
</evidence>
<accession>L7M0T8</accession>
<dbReference type="InterPro" id="IPR027805">
    <property type="entry name" value="Transposase_HTH_dom"/>
</dbReference>
<dbReference type="Pfam" id="PF13613">
    <property type="entry name" value="HTH_Tnp_4"/>
    <property type="match status" value="1"/>
</dbReference>
<comment type="cofactor">
    <cofactor evidence="1">
        <name>a divalent metal cation</name>
        <dbReference type="ChEBI" id="CHEBI:60240"/>
    </cofactor>
</comment>
<feature type="domain" description="Transposase Helix-turn-helix" evidence="4">
    <location>
        <begin position="120"/>
        <end position="171"/>
    </location>
</feature>
<dbReference type="PANTHER" id="PTHR23080">
    <property type="entry name" value="THAP DOMAIN PROTEIN"/>
    <property type="match status" value="1"/>
</dbReference>
<reference evidence="5" key="2">
    <citation type="journal article" date="2015" name="J. Proteomics">
        <title>Sexual differences in the sialomes of the zebra tick, Rhipicephalus pulchellus.</title>
        <authorList>
            <person name="Tan A.W."/>
            <person name="Francischetti I.M."/>
            <person name="Slovak M."/>
            <person name="Kini R.M."/>
            <person name="Ribeiro J.M."/>
        </authorList>
    </citation>
    <scope>NUCLEOTIDE SEQUENCE</scope>
    <source>
        <tissue evidence="5">Salivary gland</tissue>
    </source>
</reference>
<evidence type="ECO:0000259" key="3">
    <source>
        <dbReference type="Pfam" id="PF13359"/>
    </source>
</evidence>
<reference evidence="5" key="1">
    <citation type="submission" date="2012-11" db="EMBL/GenBank/DDBJ databases">
        <authorList>
            <person name="Lucero-Rivera Y.E."/>
            <person name="Tovar-Ramirez D."/>
        </authorList>
    </citation>
    <scope>NUCLEOTIDE SEQUENCE</scope>
    <source>
        <tissue evidence="5">Salivary gland</tissue>
    </source>
</reference>
<dbReference type="EMBL" id="GACK01007088">
    <property type="protein sequence ID" value="JAA57946.1"/>
    <property type="molecule type" value="mRNA"/>
</dbReference>
<sequence>MHYFCDYFYCYSAICMPRSKCESSDMKEKHDFFFSSVSLSEATCQTELCGSEIDHMQARISSLEEELKETKAAAASASFTKEALQGKDDKVTFYTGLPSFALLMSLFQLVKSHMSHTGRNSLTQFQEMLLFLMRLRLGCQFQDLAFRFDVSLSTASRIFEKWLDLFVDRIGPLVRWPEKEQLMKTMPVAFVDNFGLKVRVILDCFEVFIDRPSSYLPRAETWSHYKHRNTVKFLVGICPQGAVSFLSKAYGGRASDKHITEECGVLDLLEYGDVVLADRGFLIAESVGMCHATLAMPAFTKGKRQLSSEDVEKTREIANVRIHVERVIGMVRNKYNILKGSLPVEVLRVNAHGECQIDKIARVCCALTNLCNSVVPFE</sequence>
<proteinExistence type="evidence at transcript level"/>
<evidence type="ECO:0000259" key="4">
    <source>
        <dbReference type="Pfam" id="PF13613"/>
    </source>
</evidence>
<keyword evidence="2" id="KW-0479">Metal-binding</keyword>
<feature type="domain" description="DDE Tnp4" evidence="3">
    <location>
        <begin position="202"/>
        <end position="369"/>
    </location>
</feature>